<dbReference type="PANTHER" id="PTHR30086">
    <property type="entry name" value="ARGININE EXPORTER PROTEIN ARGO"/>
    <property type="match status" value="1"/>
</dbReference>
<organism evidence="7 8">
    <name type="scientific">Vibrio lentus</name>
    <dbReference type="NCBI Taxonomy" id="136468"/>
    <lineage>
        <taxon>Bacteria</taxon>
        <taxon>Pseudomonadati</taxon>
        <taxon>Pseudomonadota</taxon>
        <taxon>Gammaproteobacteria</taxon>
        <taxon>Vibrionales</taxon>
        <taxon>Vibrionaceae</taxon>
        <taxon>Vibrio</taxon>
    </lineage>
</organism>
<keyword evidence="4 6" id="KW-1133">Transmembrane helix</keyword>
<name>A0A2N7KCN9_9VIBR</name>
<comment type="subcellular location">
    <subcellularLocation>
        <location evidence="1">Cell membrane</location>
        <topology evidence="1">Multi-pass membrane protein</topology>
    </subcellularLocation>
</comment>
<protein>
    <submittedName>
        <fullName evidence="7">Threonine transporter RhtB</fullName>
    </submittedName>
</protein>
<dbReference type="Proteomes" id="UP000235406">
    <property type="component" value="Unassembled WGS sequence"/>
</dbReference>
<evidence type="ECO:0000256" key="6">
    <source>
        <dbReference type="SAM" id="Phobius"/>
    </source>
</evidence>
<accession>A0A2N7KCN9</accession>
<feature type="transmembrane region" description="Helical" evidence="6">
    <location>
        <begin position="148"/>
        <end position="174"/>
    </location>
</feature>
<evidence type="ECO:0000256" key="5">
    <source>
        <dbReference type="ARBA" id="ARBA00023136"/>
    </source>
</evidence>
<dbReference type="GO" id="GO:0015171">
    <property type="term" value="F:amino acid transmembrane transporter activity"/>
    <property type="evidence" value="ECO:0007669"/>
    <property type="project" value="TreeGrafter"/>
</dbReference>
<keyword evidence="2" id="KW-1003">Cell membrane</keyword>
<evidence type="ECO:0000256" key="4">
    <source>
        <dbReference type="ARBA" id="ARBA00022989"/>
    </source>
</evidence>
<dbReference type="GO" id="GO:0005886">
    <property type="term" value="C:plasma membrane"/>
    <property type="evidence" value="ECO:0007669"/>
    <property type="project" value="UniProtKB-SubCell"/>
</dbReference>
<keyword evidence="5 6" id="KW-0472">Membrane</keyword>
<comment type="caution">
    <text evidence="7">The sequence shown here is derived from an EMBL/GenBank/DDBJ whole genome shotgun (WGS) entry which is preliminary data.</text>
</comment>
<dbReference type="AlphaFoldDB" id="A0A2N7KCN9"/>
<dbReference type="Pfam" id="PF01810">
    <property type="entry name" value="LysE"/>
    <property type="match status" value="1"/>
</dbReference>
<feature type="transmembrane region" description="Helical" evidence="6">
    <location>
        <begin position="40"/>
        <end position="65"/>
    </location>
</feature>
<dbReference type="OrthoDB" id="9804822at2"/>
<evidence type="ECO:0000313" key="8">
    <source>
        <dbReference type="Proteomes" id="UP000235406"/>
    </source>
</evidence>
<dbReference type="PANTHER" id="PTHR30086:SF20">
    <property type="entry name" value="ARGININE EXPORTER PROTEIN ARGO-RELATED"/>
    <property type="match status" value="1"/>
</dbReference>
<proteinExistence type="predicted"/>
<evidence type="ECO:0000313" key="7">
    <source>
        <dbReference type="EMBL" id="PMM73330.1"/>
    </source>
</evidence>
<dbReference type="EMBL" id="MCZK01000076">
    <property type="protein sequence ID" value="PMM73330.1"/>
    <property type="molecule type" value="Genomic_DNA"/>
</dbReference>
<feature type="transmembrane region" description="Helical" evidence="6">
    <location>
        <begin position="112"/>
        <end position="136"/>
    </location>
</feature>
<feature type="transmembrane region" description="Helical" evidence="6">
    <location>
        <begin position="71"/>
        <end position="91"/>
    </location>
</feature>
<evidence type="ECO:0000256" key="2">
    <source>
        <dbReference type="ARBA" id="ARBA00022475"/>
    </source>
</evidence>
<feature type="transmembrane region" description="Helical" evidence="6">
    <location>
        <begin position="6"/>
        <end position="28"/>
    </location>
</feature>
<evidence type="ECO:0000256" key="1">
    <source>
        <dbReference type="ARBA" id="ARBA00004651"/>
    </source>
</evidence>
<gene>
    <name evidence="7" type="ORF">BCT49_24805</name>
</gene>
<sequence>MTIASGIALFFAMALSAAIPGPSVLAVVSSAISHGRAQGLLVVMGVLIADYIFIFFALSGLTVVAGLMGEFAVIIKYLGITYLFWLAYVTWTSEVTSVTSTDSKVRMKSSSLATGVLMTISNPKAILFYMGFFPAFVDLNKVTMVDFVSVFAISTVSVGGVLAIYACAAAKASFAFKSHTARKRLNKISGGFLVTCGAVLAAKS</sequence>
<reference evidence="8" key="1">
    <citation type="submission" date="2016-07" db="EMBL/GenBank/DDBJ databases">
        <title>Nontailed viruses are major unrecognized killers of bacteria in the ocean.</title>
        <authorList>
            <person name="Kauffman K."/>
            <person name="Hussain F."/>
            <person name="Yang J."/>
            <person name="Arevalo P."/>
            <person name="Brown J."/>
            <person name="Cutler M."/>
            <person name="Kelly L."/>
            <person name="Polz M.F."/>
        </authorList>
    </citation>
    <scope>NUCLEOTIDE SEQUENCE [LARGE SCALE GENOMIC DNA]</scope>
    <source>
        <strain evidence="8">10N.261.46.F8</strain>
    </source>
</reference>
<dbReference type="InterPro" id="IPR001123">
    <property type="entry name" value="LeuE-type"/>
</dbReference>
<keyword evidence="3 6" id="KW-0812">Transmembrane</keyword>
<evidence type="ECO:0000256" key="3">
    <source>
        <dbReference type="ARBA" id="ARBA00022692"/>
    </source>
</evidence>
<dbReference type="RefSeq" id="WP_102434466.1">
    <property type="nucleotide sequence ID" value="NZ_CAWNVI010000076.1"/>
</dbReference>